<comment type="subcellular location">
    <subcellularLocation>
        <location evidence="1">Membrane</location>
        <topology evidence="1">Multi-pass membrane protein</topology>
    </subcellularLocation>
</comment>
<sequence length="192" mass="20233">MVGRRDTAPRWCEQCGAQLALDALFCPICGVEAGTRRFIGAPGAGDVPAGRTVRAAAFMMDLAAIAAPIFPLAIAGAVLDVAAVLTVVTPLACAAVWLWMQLWLALMGRSLGKTMLGLRLVSDDDRLPGLPRTVARSLIFAVTLGAAALPMMTSSTPRDGLHDRLTGLRVLDVVAGDNPLDTHTRAAFRRST</sequence>
<dbReference type="OrthoDB" id="4625746at2"/>
<dbReference type="Proteomes" id="UP000192801">
    <property type="component" value="Unassembled WGS sequence"/>
</dbReference>
<dbReference type="Pfam" id="PF06271">
    <property type="entry name" value="RDD"/>
    <property type="match status" value="1"/>
</dbReference>
<dbReference type="RefSeq" id="WP_083030523.1">
    <property type="nucleotide sequence ID" value="NZ_AP022618.1"/>
</dbReference>
<keyword evidence="4" id="KW-0472">Membrane</keyword>
<comment type="caution">
    <text evidence="6">The sequence shown here is derived from an EMBL/GenBank/DDBJ whole genome shotgun (WGS) entry which is preliminary data.</text>
</comment>
<evidence type="ECO:0000256" key="2">
    <source>
        <dbReference type="ARBA" id="ARBA00022692"/>
    </source>
</evidence>
<evidence type="ECO:0000259" key="5">
    <source>
        <dbReference type="Pfam" id="PF06271"/>
    </source>
</evidence>
<keyword evidence="2" id="KW-0812">Transmembrane</keyword>
<dbReference type="STRING" id="444597.BST26_09455"/>
<keyword evidence="7" id="KW-1185">Reference proteome</keyword>
<proteinExistence type="predicted"/>
<organism evidence="6 7">
    <name type="scientific">Mycolicibacterium insubricum</name>
    <dbReference type="NCBI Taxonomy" id="444597"/>
    <lineage>
        <taxon>Bacteria</taxon>
        <taxon>Bacillati</taxon>
        <taxon>Actinomycetota</taxon>
        <taxon>Actinomycetes</taxon>
        <taxon>Mycobacteriales</taxon>
        <taxon>Mycobacteriaceae</taxon>
        <taxon>Mycolicibacterium</taxon>
    </lineage>
</organism>
<evidence type="ECO:0000313" key="6">
    <source>
        <dbReference type="EMBL" id="ORA70906.1"/>
    </source>
</evidence>
<dbReference type="GO" id="GO:0016020">
    <property type="term" value="C:membrane"/>
    <property type="evidence" value="ECO:0007669"/>
    <property type="project" value="UniProtKB-SubCell"/>
</dbReference>
<keyword evidence="3" id="KW-1133">Transmembrane helix</keyword>
<dbReference type="EMBL" id="MVHS01000017">
    <property type="protein sequence ID" value="ORA70906.1"/>
    <property type="molecule type" value="Genomic_DNA"/>
</dbReference>
<reference evidence="6 7" key="1">
    <citation type="submission" date="2016-12" db="EMBL/GenBank/DDBJ databases">
        <title>The new phylogeny of genus Mycobacterium.</title>
        <authorList>
            <person name="Tortoli E."/>
            <person name="Trovato A."/>
            <person name="Cirillo D.M."/>
        </authorList>
    </citation>
    <scope>NUCLEOTIDE SEQUENCE [LARGE SCALE GENOMIC DNA]</scope>
    <source>
        <strain evidence="6 7">DSM 45130</strain>
    </source>
</reference>
<evidence type="ECO:0000256" key="3">
    <source>
        <dbReference type="ARBA" id="ARBA00022989"/>
    </source>
</evidence>
<feature type="domain" description="RDD" evidence="5">
    <location>
        <begin position="49"/>
        <end position="166"/>
    </location>
</feature>
<gene>
    <name evidence="6" type="ORF">BST26_09455</name>
</gene>
<accession>A0A1X0DES6</accession>
<evidence type="ECO:0000256" key="1">
    <source>
        <dbReference type="ARBA" id="ARBA00004141"/>
    </source>
</evidence>
<evidence type="ECO:0000313" key="7">
    <source>
        <dbReference type="Proteomes" id="UP000192801"/>
    </source>
</evidence>
<dbReference type="InterPro" id="IPR010432">
    <property type="entry name" value="RDD"/>
</dbReference>
<name>A0A1X0DES6_9MYCO</name>
<dbReference type="AlphaFoldDB" id="A0A1X0DES6"/>
<protein>
    <recommendedName>
        <fullName evidence="5">RDD domain-containing protein</fullName>
    </recommendedName>
</protein>
<evidence type="ECO:0000256" key="4">
    <source>
        <dbReference type="ARBA" id="ARBA00023136"/>
    </source>
</evidence>